<feature type="region of interest" description="Disordered" evidence="5">
    <location>
        <begin position="263"/>
        <end position="300"/>
    </location>
</feature>
<protein>
    <submittedName>
        <fullName evidence="9">Uncharacterized protein LOC106013497</fullName>
    </submittedName>
</protein>
<dbReference type="InterPro" id="IPR017452">
    <property type="entry name" value="GPCR_Rhodpsn_7TM"/>
</dbReference>
<evidence type="ECO:0000256" key="5">
    <source>
        <dbReference type="SAM" id="MobiDB-lite"/>
    </source>
</evidence>
<dbReference type="InterPro" id="IPR000276">
    <property type="entry name" value="GPCR_Rhodpsn"/>
</dbReference>
<sequence>MENSMVSPPTPILDNTTRSVAEVEPAGNFAHQTSHSFMIDTQVYKSLGLYFSSITSLLLASLGCGNNVLIILVFAKQGFGESVNISMTAIAVWDLVKCLTGAICRLYGPIGMVSAANGFSWQMMTVPNLGYLNTISGYVSFGLAAYVSFERCVCVVKPFTVKSLLTPKVTITAVTFVSVTMFGSFAISLTQYKVVWVFSPRFNTTVAVYGVTDFFSRHAERILEYYRAASVAVPVITYTVIVTCTIIIMVQLREYSKFRIQSQAGAKKPNQPPPTTEYALKNTTKDSSKPPAKGKGKGAAALSTRDRQVVRMLLAVLFVYIVNLVPRLAMYVAMFAEPEFYFDRRYHRLYMVVLGFIHFGEILNASVNLYIFLAMSSQFRNTFLLLFPSSQICVSLCQGKLSP</sequence>
<organism evidence="8 9">
    <name type="scientific">Aplysia californica</name>
    <name type="common">California sea hare</name>
    <dbReference type="NCBI Taxonomy" id="6500"/>
    <lineage>
        <taxon>Eukaryota</taxon>
        <taxon>Metazoa</taxon>
        <taxon>Spiralia</taxon>
        <taxon>Lophotrochozoa</taxon>
        <taxon>Mollusca</taxon>
        <taxon>Gastropoda</taxon>
        <taxon>Heterobranchia</taxon>
        <taxon>Euthyneura</taxon>
        <taxon>Tectipleura</taxon>
        <taxon>Aplysiida</taxon>
        <taxon>Aplysioidea</taxon>
        <taxon>Aplysiidae</taxon>
        <taxon>Aplysia</taxon>
    </lineage>
</organism>
<proteinExistence type="predicted"/>
<evidence type="ECO:0000256" key="6">
    <source>
        <dbReference type="SAM" id="Phobius"/>
    </source>
</evidence>
<feature type="transmembrane region" description="Helical" evidence="6">
    <location>
        <begin position="87"/>
        <end position="108"/>
    </location>
</feature>
<dbReference type="Proteomes" id="UP000694888">
    <property type="component" value="Unplaced"/>
</dbReference>
<evidence type="ECO:0000256" key="4">
    <source>
        <dbReference type="ARBA" id="ARBA00023136"/>
    </source>
</evidence>
<feature type="transmembrane region" description="Helical" evidence="6">
    <location>
        <begin position="128"/>
        <end position="149"/>
    </location>
</feature>
<feature type="transmembrane region" description="Helical" evidence="6">
    <location>
        <begin position="312"/>
        <end position="336"/>
    </location>
</feature>
<evidence type="ECO:0000313" key="8">
    <source>
        <dbReference type="Proteomes" id="UP000694888"/>
    </source>
</evidence>
<feature type="transmembrane region" description="Helical" evidence="6">
    <location>
        <begin position="169"/>
        <end position="192"/>
    </location>
</feature>
<feature type="transmembrane region" description="Helical" evidence="6">
    <location>
        <begin position="225"/>
        <end position="250"/>
    </location>
</feature>
<evidence type="ECO:0000256" key="2">
    <source>
        <dbReference type="ARBA" id="ARBA00022692"/>
    </source>
</evidence>
<dbReference type="PROSITE" id="PS00237">
    <property type="entry name" value="G_PROTEIN_RECEP_F1_1"/>
    <property type="match status" value="1"/>
</dbReference>
<dbReference type="PROSITE" id="PS50262">
    <property type="entry name" value="G_PROTEIN_RECEP_F1_2"/>
    <property type="match status" value="1"/>
</dbReference>
<accession>A0ABM1AC27</accession>
<dbReference type="SUPFAM" id="SSF81321">
    <property type="entry name" value="Family A G protein-coupled receptor-like"/>
    <property type="match status" value="1"/>
</dbReference>
<evidence type="ECO:0000259" key="7">
    <source>
        <dbReference type="PROSITE" id="PS50262"/>
    </source>
</evidence>
<keyword evidence="3 6" id="KW-1133">Transmembrane helix</keyword>
<dbReference type="PANTHER" id="PTHR46641:SF18">
    <property type="entry name" value="G-PROTEIN COUPLED RECEPTORS FAMILY 1 PROFILE DOMAIN-CONTAINING PROTEIN"/>
    <property type="match status" value="1"/>
</dbReference>
<dbReference type="InterPro" id="IPR052954">
    <property type="entry name" value="GPCR-Ligand_Int"/>
</dbReference>
<dbReference type="GeneID" id="106013497"/>
<feature type="compositionally biased region" description="Low complexity" evidence="5">
    <location>
        <begin position="289"/>
        <end position="300"/>
    </location>
</feature>
<keyword evidence="8" id="KW-1185">Reference proteome</keyword>
<evidence type="ECO:0000256" key="1">
    <source>
        <dbReference type="ARBA" id="ARBA00004370"/>
    </source>
</evidence>
<feature type="domain" description="G-protein coupled receptors family 1 profile" evidence="7">
    <location>
        <begin position="65"/>
        <end position="372"/>
    </location>
</feature>
<dbReference type="Gene3D" id="1.20.1070.10">
    <property type="entry name" value="Rhodopsin 7-helix transmembrane proteins"/>
    <property type="match status" value="1"/>
</dbReference>
<dbReference type="RefSeq" id="XP_012944859.1">
    <property type="nucleotide sequence ID" value="XM_013089405.1"/>
</dbReference>
<dbReference type="PANTHER" id="PTHR46641">
    <property type="entry name" value="FMRFAMIDE RECEPTOR-RELATED"/>
    <property type="match status" value="1"/>
</dbReference>
<name>A0ABM1AC27_APLCA</name>
<comment type="subcellular location">
    <subcellularLocation>
        <location evidence="1">Membrane</location>
    </subcellularLocation>
</comment>
<evidence type="ECO:0000256" key="3">
    <source>
        <dbReference type="ARBA" id="ARBA00022989"/>
    </source>
</evidence>
<keyword evidence="2 6" id="KW-0812">Transmembrane</keyword>
<reference evidence="9" key="1">
    <citation type="submission" date="2025-08" db="UniProtKB">
        <authorList>
            <consortium name="RefSeq"/>
        </authorList>
    </citation>
    <scope>IDENTIFICATION</scope>
</reference>
<evidence type="ECO:0000313" key="9">
    <source>
        <dbReference type="RefSeq" id="XP_012944859.1"/>
    </source>
</evidence>
<gene>
    <name evidence="9" type="primary">LOC106013497</name>
</gene>
<keyword evidence="4 6" id="KW-0472">Membrane</keyword>
<feature type="transmembrane region" description="Helical" evidence="6">
    <location>
        <begin position="47"/>
        <end position="75"/>
    </location>
</feature>
<dbReference type="Pfam" id="PF00001">
    <property type="entry name" value="7tm_1"/>
    <property type="match status" value="1"/>
</dbReference>
<feature type="transmembrane region" description="Helical" evidence="6">
    <location>
        <begin position="348"/>
        <end position="373"/>
    </location>
</feature>